<dbReference type="EMBL" id="JAAWWB010000019">
    <property type="protein sequence ID" value="KAG6760189.1"/>
    <property type="molecule type" value="Genomic_DNA"/>
</dbReference>
<comment type="caution">
    <text evidence="2">The sequence shown here is derived from an EMBL/GenBank/DDBJ whole genome shotgun (WGS) entry which is preliminary data.</text>
</comment>
<evidence type="ECO:0000313" key="3">
    <source>
        <dbReference type="Proteomes" id="UP000886885"/>
    </source>
</evidence>
<sequence>MILSEYPEGEKEKHIMRCKVVFSLTKQLCTYIGVLTYSCKRLDLNELLGLEKWVFVIYVGGSVFLSVWRLIFRVFDSRMQNEGNPCVYWRIHAARADRQ</sequence>
<evidence type="ECO:0000313" key="2">
    <source>
        <dbReference type="EMBL" id="KAG6760189.1"/>
    </source>
</evidence>
<proteinExistence type="predicted"/>
<dbReference type="Proteomes" id="UP000886885">
    <property type="component" value="Chromosome 10A"/>
</dbReference>
<gene>
    <name evidence="2" type="ORF">POTOM_036692</name>
</gene>
<dbReference type="AlphaFoldDB" id="A0A8X8CND0"/>
<reference evidence="2" key="1">
    <citation type="journal article" date="2020" name="bioRxiv">
        <title>Hybrid origin of Populus tomentosa Carr. identified through genome sequencing and phylogenomic analysis.</title>
        <authorList>
            <person name="An X."/>
            <person name="Gao K."/>
            <person name="Chen Z."/>
            <person name="Li J."/>
            <person name="Yang X."/>
            <person name="Yang X."/>
            <person name="Zhou J."/>
            <person name="Guo T."/>
            <person name="Zhao T."/>
            <person name="Huang S."/>
            <person name="Miao D."/>
            <person name="Khan W.U."/>
            <person name="Rao P."/>
            <person name="Ye M."/>
            <person name="Lei B."/>
            <person name="Liao W."/>
            <person name="Wang J."/>
            <person name="Ji L."/>
            <person name="Li Y."/>
            <person name="Guo B."/>
            <person name="Mustafa N.S."/>
            <person name="Li S."/>
            <person name="Yun Q."/>
            <person name="Keller S.R."/>
            <person name="Mao J."/>
            <person name="Zhang R."/>
            <person name="Strauss S.H."/>
        </authorList>
    </citation>
    <scope>NUCLEOTIDE SEQUENCE</scope>
    <source>
        <strain evidence="2">GM15</strain>
        <tissue evidence="2">Leaf</tissue>
    </source>
</reference>
<keyword evidence="3" id="KW-1185">Reference proteome</keyword>
<protein>
    <submittedName>
        <fullName evidence="2">Uncharacterized protein</fullName>
    </submittedName>
</protein>
<keyword evidence="1" id="KW-0812">Transmembrane</keyword>
<accession>A0A8X8CND0</accession>
<evidence type="ECO:0000256" key="1">
    <source>
        <dbReference type="SAM" id="Phobius"/>
    </source>
</evidence>
<name>A0A8X8CND0_POPTO</name>
<keyword evidence="1" id="KW-1133">Transmembrane helix</keyword>
<organism evidence="2 3">
    <name type="scientific">Populus tomentosa</name>
    <name type="common">Chinese white poplar</name>
    <dbReference type="NCBI Taxonomy" id="118781"/>
    <lineage>
        <taxon>Eukaryota</taxon>
        <taxon>Viridiplantae</taxon>
        <taxon>Streptophyta</taxon>
        <taxon>Embryophyta</taxon>
        <taxon>Tracheophyta</taxon>
        <taxon>Spermatophyta</taxon>
        <taxon>Magnoliopsida</taxon>
        <taxon>eudicotyledons</taxon>
        <taxon>Gunneridae</taxon>
        <taxon>Pentapetalae</taxon>
        <taxon>rosids</taxon>
        <taxon>fabids</taxon>
        <taxon>Malpighiales</taxon>
        <taxon>Salicaceae</taxon>
        <taxon>Saliceae</taxon>
        <taxon>Populus</taxon>
    </lineage>
</organism>
<feature type="transmembrane region" description="Helical" evidence="1">
    <location>
        <begin position="53"/>
        <end position="72"/>
    </location>
</feature>
<keyword evidence="1" id="KW-0472">Membrane</keyword>